<dbReference type="RefSeq" id="WP_208289855.1">
    <property type="nucleotide sequence ID" value="NZ_CP074404.1"/>
</dbReference>
<protein>
    <submittedName>
        <fullName evidence="7">Multicopper oxidase domain-containing protein</fullName>
    </submittedName>
</protein>
<organism evidence="7 8">
    <name type="scientific">Cellulomonas fengjieae</name>
    <dbReference type="NCBI Taxonomy" id="2819978"/>
    <lineage>
        <taxon>Bacteria</taxon>
        <taxon>Bacillati</taxon>
        <taxon>Actinomycetota</taxon>
        <taxon>Actinomycetes</taxon>
        <taxon>Micrococcales</taxon>
        <taxon>Cellulomonadaceae</taxon>
        <taxon>Cellulomonas</taxon>
    </lineage>
</organism>
<dbReference type="PROSITE" id="PS00080">
    <property type="entry name" value="MULTICOPPER_OXIDASE2"/>
    <property type="match status" value="1"/>
</dbReference>
<dbReference type="InterPro" id="IPR011706">
    <property type="entry name" value="Cu-oxidase_C"/>
</dbReference>
<accession>A0ABS3SI95</accession>
<dbReference type="PANTHER" id="PTHR48267:SF1">
    <property type="entry name" value="BILIRUBIN OXIDASE"/>
    <property type="match status" value="1"/>
</dbReference>
<keyword evidence="8" id="KW-1185">Reference proteome</keyword>
<feature type="domain" description="Plastocyanin-like" evidence="6">
    <location>
        <begin position="71"/>
        <end position="184"/>
    </location>
</feature>
<dbReference type="CDD" id="cd13867">
    <property type="entry name" value="CuRO_2_CueO_FtsP"/>
    <property type="match status" value="1"/>
</dbReference>
<proteinExistence type="inferred from homology"/>
<dbReference type="InterPro" id="IPR002355">
    <property type="entry name" value="Cu_oxidase_Cu_BS"/>
</dbReference>
<sequence>MTRVRGRLAAAAVAVTAVLTAGGCVPVNPVGGGGSLSPVESPSSFDIPLPIPPLAPSTVVDGVRVFSLEAQEGTSEIVPGVSTPTWGFNGDVLGPTLRATRGERVAVEVTNSIDEPTTVHWHGMHLPPDMDGGPHQMVEPGDTWRPTWQIDQPAATLWYHPHPHGRTEEHVYRGLAGMFLLDDDRASGLPDDYGVDDVPVIVQDKRLDDDGRLVLDSDGNEVGLLGSTIVTNGVAGAVHEVTTELVRLRLLNGSTARVYDFAFEDDRPFTHVGTDGGLLPTPYETDHVRLSPGERAEIVVSLAPGSETMLVSRAPDLGGVVAPFAVGANDEFPVLRLSAAPELAAAAPVPVAFEPLADDTVDADDAAVTRRFAIQDRSINGRTMDMDRIDETVRVGDTEIWEVTNLDLFPHNWHVHDVQFQVLDVEGDPPGPELGGRKDTVYLEPRRTYRLAMRFEDFADPDTPYMAHCHLLLHEDQGLMAQFVVTDDGRAGRVATTHHDH</sequence>
<keyword evidence="3" id="KW-0560">Oxidoreductase</keyword>
<evidence type="ECO:0000256" key="1">
    <source>
        <dbReference type="ARBA" id="ARBA00010609"/>
    </source>
</evidence>
<comment type="caution">
    <text evidence="7">The sequence shown here is derived from an EMBL/GenBank/DDBJ whole genome shotgun (WGS) entry which is preliminary data.</text>
</comment>
<evidence type="ECO:0000256" key="4">
    <source>
        <dbReference type="SAM" id="SignalP"/>
    </source>
</evidence>
<feature type="chain" id="PRO_5047211837" evidence="4">
    <location>
        <begin position="22"/>
        <end position="501"/>
    </location>
</feature>
<dbReference type="InterPro" id="IPR011707">
    <property type="entry name" value="Cu-oxidase-like_N"/>
</dbReference>
<reference evidence="7 8" key="1">
    <citation type="submission" date="2021-03" db="EMBL/GenBank/DDBJ databases">
        <title>novel species in genus Cellulomonas.</title>
        <authorList>
            <person name="Zhang G."/>
        </authorList>
    </citation>
    <scope>NUCLEOTIDE SEQUENCE [LARGE SCALE GENOMIC DNA]</scope>
    <source>
        <strain evidence="8">zg-ZUI188</strain>
    </source>
</reference>
<dbReference type="Pfam" id="PF07732">
    <property type="entry name" value="Cu-oxidase_3"/>
    <property type="match status" value="1"/>
</dbReference>
<name>A0ABS3SI95_9CELL</name>
<dbReference type="Proteomes" id="UP000678317">
    <property type="component" value="Unassembled WGS sequence"/>
</dbReference>
<feature type="signal peptide" evidence="4">
    <location>
        <begin position="1"/>
        <end position="21"/>
    </location>
</feature>
<evidence type="ECO:0000313" key="8">
    <source>
        <dbReference type="Proteomes" id="UP000678317"/>
    </source>
</evidence>
<evidence type="ECO:0000313" key="7">
    <source>
        <dbReference type="EMBL" id="MBO3085471.1"/>
    </source>
</evidence>
<dbReference type="PANTHER" id="PTHR48267">
    <property type="entry name" value="CUPREDOXIN SUPERFAMILY PROTEIN"/>
    <property type="match status" value="1"/>
</dbReference>
<keyword evidence="4" id="KW-0732">Signal</keyword>
<dbReference type="InterPro" id="IPR045087">
    <property type="entry name" value="Cu-oxidase_fam"/>
</dbReference>
<gene>
    <name evidence="7" type="ORF">J4035_12555</name>
</gene>
<dbReference type="SUPFAM" id="SSF49503">
    <property type="entry name" value="Cupredoxins"/>
    <property type="match status" value="3"/>
</dbReference>
<dbReference type="CDD" id="cd04232">
    <property type="entry name" value="CuRO_1_CueO_FtsP"/>
    <property type="match status" value="1"/>
</dbReference>
<dbReference type="PROSITE" id="PS51257">
    <property type="entry name" value="PROKAR_LIPOPROTEIN"/>
    <property type="match status" value="1"/>
</dbReference>
<evidence type="ECO:0000259" key="5">
    <source>
        <dbReference type="Pfam" id="PF07731"/>
    </source>
</evidence>
<evidence type="ECO:0000256" key="3">
    <source>
        <dbReference type="ARBA" id="ARBA00023002"/>
    </source>
</evidence>
<dbReference type="CDD" id="cd13890">
    <property type="entry name" value="CuRO_3_CueO_FtsP"/>
    <property type="match status" value="1"/>
</dbReference>
<feature type="domain" description="Plastocyanin-like" evidence="5">
    <location>
        <begin position="374"/>
        <end position="487"/>
    </location>
</feature>
<evidence type="ECO:0000259" key="6">
    <source>
        <dbReference type="Pfam" id="PF07732"/>
    </source>
</evidence>
<dbReference type="EMBL" id="JAGFBM010000007">
    <property type="protein sequence ID" value="MBO3085471.1"/>
    <property type="molecule type" value="Genomic_DNA"/>
</dbReference>
<dbReference type="Gene3D" id="2.60.40.420">
    <property type="entry name" value="Cupredoxins - blue copper proteins"/>
    <property type="match status" value="3"/>
</dbReference>
<dbReference type="InterPro" id="IPR008972">
    <property type="entry name" value="Cupredoxin"/>
</dbReference>
<keyword evidence="2" id="KW-0479">Metal-binding</keyword>
<comment type="similarity">
    <text evidence="1">Belongs to the multicopper oxidase family.</text>
</comment>
<evidence type="ECO:0000256" key="2">
    <source>
        <dbReference type="ARBA" id="ARBA00022723"/>
    </source>
</evidence>
<dbReference type="Pfam" id="PF07731">
    <property type="entry name" value="Cu-oxidase_2"/>
    <property type="match status" value="1"/>
</dbReference>